<proteinExistence type="inferred from homology"/>
<dbReference type="GO" id="GO:0003964">
    <property type="term" value="F:RNA-directed DNA polymerase activity"/>
    <property type="evidence" value="ECO:0007669"/>
    <property type="project" value="UniProtKB-KW"/>
</dbReference>
<keyword evidence="4" id="KW-1185">Reference proteome</keyword>
<dbReference type="STRING" id="376427.SAMN04487954_1162"/>
<dbReference type="CDD" id="cd01651">
    <property type="entry name" value="RT_G2_intron"/>
    <property type="match status" value="1"/>
</dbReference>
<organism evidence="3 4">
    <name type="scientific">Billgrantia gudaonensis</name>
    <dbReference type="NCBI Taxonomy" id="376427"/>
    <lineage>
        <taxon>Bacteria</taxon>
        <taxon>Pseudomonadati</taxon>
        <taxon>Pseudomonadota</taxon>
        <taxon>Gammaproteobacteria</taxon>
        <taxon>Oceanospirillales</taxon>
        <taxon>Halomonadaceae</taxon>
        <taxon>Billgrantia</taxon>
    </lineage>
</organism>
<evidence type="ECO:0000259" key="2">
    <source>
        <dbReference type="PROSITE" id="PS50878"/>
    </source>
</evidence>
<reference evidence="3 4" key="1">
    <citation type="submission" date="2016-10" db="EMBL/GenBank/DDBJ databases">
        <authorList>
            <person name="de Groot N.N."/>
        </authorList>
    </citation>
    <scope>NUCLEOTIDE SEQUENCE [LARGE SCALE GENOMIC DNA]</scope>
    <source>
        <strain evidence="3 4">CGMCC 1.6133</strain>
    </source>
</reference>
<dbReference type="PROSITE" id="PS50878">
    <property type="entry name" value="RT_POL"/>
    <property type="match status" value="1"/>
</dbReference>
<keyword evidence="3" id="KW-0548">Nucleotidyltransferase</keyword>
<dbReference type="InterPro" id="IPR000477">
    <property type="entry name" value="RT_dom"/>
</dbReference>
<dbReference type="AlphaFoldDB" id="A0A1G9BLN0"/>
<dbReference type="InterPro" id="IPR043502">
    <property type="entry name" value="DNA/RNA_pol_sf"/>
</dbReference>
<dbReference type="EMBL" id="FNES01000016">
    <property type="protein sequence ID" value="SDK40428.1"/>
    <property type="molecule type" value="Genomic_DNA"/>
</dbReference>
<protein>
    <submittedName>
        <fullName evidence="3">Retron-type reverse transcriptase</fullName>
    </submittedName>
</protein>
<dbReference type="RefSeq" id="WP_089688242.1">
    <property type="nucleotide sequence ID" value="NZ_FNES01000016.1"/>
</dbReference>
<dbReference type="OrthoDB" id="9793236at2"/>
<keyword evidence="3" id="KW-0695">RNA-directed DNA polymerase</keyword>
<evidence type="ECO:0000313" key="4">
    <source>
        <dbReference type="Proteomes" id="UP000198525"/>
    </source>
</evidence>
<dbReference type="SUPFAM" id="SSF56672">
    <property type="entry name" value="DNA/RNA polymerases"/>
    <property type="match status" value="1"/>
</dbReference>
<name>A0A1G9BLN0_9GAMM</name>
<sequence>MPKTAKHLWEEVISWENLIAAYHEARKRKRYKIDVMRFHRRWEEELLNIHNHLVWQSWQPSPFSAFTVYEPKVRLIEAPAFRDRVVHHALHRVVEPYFEARFIHHSYACRRGFGAHRASQHVQRCLARAQQRWGKVYVLQGDISKYFPSIHRERLLEQLDRTIRDPKVMALWSRIVHTDDADHGLPIGALTSQLAGNAYLDVLDHWVQDDMGYTEYARYMDDWVVLGPCKEQMKRLLSTLEQRLGDDLDLRLSKGLVYPASQGVDFAGYRTWATHKLPRRKNVVAARRRLKALAARYAAGNASYYELRQSLSSFLGHIQHADAHRVAVSVVEEVAVKARLNAR</sequence>
<evidence type="ECO:0000313" key="3">
    <source>
        <dbReference type="EMBL" id="SDK40428.1"/>
    </source>
</evidence>
<dbReference type="Pfam" id="PF00078">
    <property type="entry name" value="RVT_1"/>
    <property type="match status" value="1"/>
</dbReference>
<feature type="domain" description="Reverse transcriptase" evidence="2">
    <location>
        <begin position="1"/>
        <end position="271"/>
    </location>
</feature>
<gene>
    <name evidence="3" type="ORF">SAMN04487954_1162</name>
</gene>
<keyword evidence="3" id="KW-0808">Transferase</keyword>
<dbReference type="PANTHER" id="PTHR34047">
    <property type="entry name" value="NUCLEAR INTRON MATURASE 1, MITOCHONDRIAL-RELATED"/>
    <property type="match status" value="1"/>
</dbReference>
<dbReference type="Proteomes" id="UP000198525">
    <property type="component" value="Unassembled WGS sequence"/>
</dbReference>
<dbReference type="InterPro" id="IPR051083">
    <property type="entry name" value="GrpII_Intron_Splice-Mob/Def"/>
</dbReference>
<evidence type="ECO:0000256" key="1">
    <source>
        <dbReference type="ARBA" id="ARBA00034120"/>
    </source>
</evidence>
<comment type="similarity">
    <text evidence="1">Belongs to the bacterial reverse transcriptase family.</text>
</comment>
<dbReference type="PANTHER" id="PTHR34047:SF8">
    <property type="entry name" value="PROTEIN YKFC"/>
    <property type="match status" value="1"/>
</dbReference>
<accession>A0A1G9BLN0</accession>